<reference evidence="1 2" key="1">
    <citation type="submission" date="2015-10" db="EMBL/GenBank/DDBJ databases">
        <title>Genome analyses suggest a sexual origin of heterokaryosis in a supposedly ancient asexual fungus.</title>
        <authorList>
            <person name="Ropars J."/>
            <person name="Sedzielewska K."/>
            <person name="Noel J."/>
            <person name="Charron P."/>
            <person name="Farinelli L."/>
            <person name="Marton T."/>
            <person name="Kruger M."/>
            <person name="Pelin A."/>
            <person name="Brachmann A."/>
            <person name="Corradi N."/>
        </authorList>
    </citation>
    <scope>NUCLEOTIDE SEQUENCE [LARGE SCALE GENOMIC DNA]</scope>
    <source>
        <strain evidence="1 2">A4</strain>
    </source>
</reference>
<evidence type="ECO:0000313" key="2">
    <source>
        <dbReference type="Proteomes" id="UP000234323"/>
    </source>
</evidence>
<comment type="caution">
    <text evidence="1">The sequence shown here is derived from an EMBL/GenBank/DDBJ whole genome shotgun (WGS) entry which is preliminary data.</text>
</comment>
<organism evidence="1 2">
    <name type="scientific">Rhizophagus irregularis</name>
    <dbReference type="NCBI Taxonomy" id="588596"/>
    <lineage>
        <taxon>Eukaryota</taxon>
        <taxon>Fungi</taxon>
        <taxon>Fungi incertae sedis</taxon>
        <taxon>Mucoromycota</taxon>
        <taxon>Glomeromycotina</taxon>
        <taxon>Glomeromycetes</taxon>
        <taxon>Glomerales</taxon>
        <taxon>Glomeraceae</taxon>
        <taxon>Rhizophagus</taxon>
    </lineage>
</organism>
<dbReference type="Proteomes" id="UP000234323">
    <property type="component" value="Unassembled WGS sequence"/>
</dbReference>
<proteinExistence type="predicted"/>
<gene>
    <name evidence="1" type="ORF">RhiirA4_491677</name>
</gene>
<dbReference type="VEuPathDB" id="FungiDB:RhiirFUN_021072"/>
<sequence length="197" mass="22988">MSKSRAFFTKSESVKKIVLNNRQKTTLTSIMDEVKLVSTVLTNDVTLTNIVLYLEELKKLNDLLIIQYKAELIQYRDIQMKDYIQERCDDLMNNKKKMINSFMNREIKSIVIDRVIVTENNDDILKTDPQSIKKEVNNHFQHIAGSTNQEKILSGIWIDQYSPRDYVDVNIYDGLMDHITQEEIEYHISLLPNGKAS</sequence>
<protein>
    <submittedName>
        <fullName evidence="1">Uncharacterized protein</fullName>
    </submittedName>
</protein>
<accession>A0A2I1HWR3</accession>
<feature type="non-terminal residue" evidence="1">
    <location>
        <position position="197"/>
    </location>
</feature>
<dbReference type="VEuPathDB" id="FungiDB:RhiirA1_487483"/>
<dbReference type="VEuPathDB" id="FungiDB:FUN_021886"/>
<name>A0A2I1HWR3_9GLOM</name>
<dbReference type="AlphaFoldDB" id="A0A2I1HWR3"/>
<evidence type="ECO:0000313" key="1">
    <source>
        <dbReference type="EMBL" id="PKY63283.1"/>
    </source>
</evidence>
<dbReference type="EMBL" id="LLXI01009646">
    <property type="protein sequence ID" value="PKY63283.1"/>
    <property type="molecule type" value="Genomic_DNA"/>
</dbReference>
<keyword evidence="2" id="KW-1185">Reference proteome</keyword>